<protein>
    <submittedName>
        <fullName evidence="3">DNA-binding domain-containing protein</fullName>
    </submittedName>
</protein>
<dbReference type="Gene3D" id="1.10.150.690">
    <property type="entry name" value="DUF2063"/>
    <property type="match status" value="1"/>
</dbReference>
<keyword evidence="3" id="KW-0238">DNA-binding</keyword>
<dbReference type="EMBL" id="JAQQXS010000005">
    <property type="protein sequence ID" value="MDC8784851.1"/>
    <property type="molecule type" value="Genomic_DNA"/>
</dbReference>
<organism evidence="3 4">
    <name type="scientific">Roseateles koreensis</name>
    <dbReference type="NCBI Taxonomy" id="2987526"/>
    <lineage>
        <taxon>Bacteria</taxon>
        <taxon>Pseudomonadati</taxon>
        <taxon>Pseudomonadota</taxon>
        <taxon>Betaproteobacteria</taxon>
        <taxon>Burkholderiales</taxon>
        <taxon>Sphaerotilaceae</taxon>
        <taxon>Roseateles</taxon>
    </lineage>
</organism>
<feature type="compositionally biased region" description="Pro residues" evidence="1">
    <location>
        <begin position="11"/>
        <end position="21"/>
    </location>
</feature>
<feature type="region of interest" description="Disordered" evidence="1">
    <location>
        <begin position="1"/>
        <end position="21"/>
    </location>
</feature>
<evidence type="ECO:0000259" key="2">
    <source>
        <dbReference type="Pfam" id="PF09836"/>
    </source>
</evidence>
<gene>
    <name evidence="3" type="ORF">PRZ01_06580</name>
</gene>
<dbReference type="InterPro" id="IPR044922">
    <property type="entry name" value="DUF2063_N_sf"/>
</dbReference>
<dbReference type="GO" id="GO:0003677">
    <property type="term" value="F:DNA binding"/>
    <property type="evidence" value="ECO:0007669"/>
    <property type="project" value="UniProtKB-KW"/>
</dbReference>
<proteinExistence type="predicted"/>
<name>A0ABT5KSK4_9BURK</name>
<dbReference type="InterPro" id="IPR018640">
    <property type="entry name" value="DUF2063"/>
</dbReference>
<reference evidence="3 4" key="1">
    <citation type="submission" date="2022-10" db="EMBL/GenBank/DDBJ databases">
        <title>paucibacter sp. hw8 Genome sequencing.</title>
        <authorList>
            <person name="Park S."/>
        </authorList>
    </citation>
    <scope>NUCLEOTIDE SEQUENCE [LARGE SCALE GENOMIC DNA]</scope>
    <source>
        <strain evidence="4">hw8</strain>
    </source>
</reference>
<dbReference type="Proteomes" id="UP001219862">
    <property type="component" value="Unassembled WGS sequence"/>
</dbReference>
<feature type="domain" description="Putative DNA-binding" evidence="2">
    <location>
        <begin position="30"/>
        <end position="116"/>
    </location>
</feature>
<evidence type="ECO:0000313" key="3">
    <source>
        <dbReference type="EMBL" id="MDC8784851.1"/>
    </source>
</evidence>
<sequence>MPVQNLDHSAPKPPKPSQPLPPLACLRVQQLALQRAVLNPAAAQPFGLGGVTSPGLPIYAEAYRARLVAALRDNYTVLSRAMGDEAFDALARAYVDAHPSAHPSIRWFGHQLAEYMGGPVGDAWVPHPALIDFARMDWALREAFDGPDAPPLTIVQLAEWPAGAWPQQVFRLHPTVRLVPMTWAIEPAWRALRAVDPDAGEADPVLPEPQAQVHLLLVWREALETRWRSLPAHEAALLQAMARGDCFAEICEQAAATGLTGSADLAAAQVLQALLTWVTAGLLVL</sequence>
<comment type="caution">
    <text evidence="3">The sequence shown here is derived from an EMBL/GenBank/DDBJ whole genome shotgun (WGS) entry which is preliminary data.</text>
</comment>
<accession>A0ABT5KSK4</accession>
<keyword evidence="4" id="KW-1185">Reference proteome</keyword>
<dbReference type="Pfam" id="PF09836">
    <property type="entry name" value="DUF2063"/>
    <property type="match status" value="1"/>
</dbReference>
<dbReference type="RefSeq" id="WP_273595974.1">
    <property type="nucleotide sequence ID" value="NZ_JAQQXS010000005.1"/>
</dbReference>
<evidence type="ECO:0000256" key="1">
    <source>
        <dbReference type="SAM" id="MobiDB-lite"/>
    </source>
</evidence>
<evidence type="ECO:0000313" key="4">
    <source>
        <dbReference type="Proteomes" id="UP001219862"/>
    </source>
</evidence>